<evidence type="ECO:0000256" key="6">
    <source>
        <dbReference type="ARBA" id="ARBA00022989"/>
    </source>
</evidence>
<evidence type="ECO:0008006" key="13">
    <source>
        <dbReference type="Google" id="ProtNLM"/>
    </source>
</evidence>
<dbReference type="InterPro" id="IPR050665">
    <property type="entry name" value="Cytochrome_P450_Monooxygen"/>
</dbReference>
<evidence type="ECO:0000256" key="7">
    <source>
        <dbReference type="ARBA" id="ARBA00023002"/>
    </source>
</evidence>
<dbReference type="EMBL" id="CM007647">
    <property type="protein sequence ID" value="ONL98634.1"/>
    <property type="molecule type" value="Genomic_DNA"/>
</dbReference>
<evidence type="ECO:0000256" key="3">
    <source>
        <dbReference type="ARBA" id="ARBA00022617"/>
    </source>
</evidence>
<comment type="similarity">
    <text evidence="2">Belongs to the cytochrome P450 family.</text>
</comment>
<evidence type="ECO:0000256" key="10">
    <source>
        <dbReference type="ARBA" id="ARBA00023136"/>
    </source>
</evidence>
<keyword evidence="5" id="KW-0479">Metal-binding</keyword>
<dbReference type="GO" id="GO:0020037">
    <property type="term" value="F:heme binding"/>
    <property type="evidence" value="ECO:0007669"/>
    <property type="project" value="InterPro"/>
</dbReference>
<dbReference type="AlphaFoldDB" id="B4FFV5"/>
<dbReference type="ExpressionAtlas" id="B4FFV5">
    <property type="expression patterns" value="baseline and differential"/>
</dbReference>
<reference evidence="12" key="2">
    <citation type="submission" date="2015-12" db="EMBL/GenBank/DDBJ databases">
        <title>Update maize B73 reference genome by single molecule sequencing technologies.</title>
        <authorList>
            <consortium name="Maize Genome Sequencing Project"/>
            <person name="Ware D."/>
        </authorList>
    </citation>
    <scope>NUCLEOTIDE SEQUENCE [LARGE SCALE GENOMIC DNA]</scope>
    <source>
        <tissue evidence="12">Seedling</tissue>
    </source>
</reference>
<dbReference type="GO" id="GO:0004497">
    <property type="term" value="F:monooxygenase activity"/>
    <property type="evidence" value="ECO:0007669"/>
    <property type="project" value="UniProtKB-KW"/>
</dbReference>
<keyword evidence="3" id="KW-0349">Heme</keyword>
<dbReference type="PANTHER" id="PTHR24282:SF268">
    <property type="entry name" value="CYTOCHROME P450 MONOOXYGENASE"/>
    <property type="match status" value="1"/>
</dbReference>
<keyword evidence="8" id="KW-0408">Iron</keyword>
<dbReference type="Gene3D" id="1.10.630.10">
    <property type="entry name" value="Cytochrome P450"/>
    <property type="match status" value="1"/>
</dbReference>
<proteinExistence type="evidence at transcript level"/>
<dbReference type="KEGG" id="zma:100193665"/>
<evidence type="ECO:0000256" key="8">
    <source>
        <dbReference type="ARBA" id="ARBA00023004"/>
    </source>
</evidence>
<keyword evidence="10" id="KW-0472">Membrane</keyword>
<evidence type="ECO:0000313" key="11">
    <source>
        <dbReference type="EMBL" id="ACF80998.1"/>
    </source>
</evidence>
<keyword evidence="7" id="KW-0560">Oxidoreductase</keyword>
<reference evidence="11" key="1">
    <citation type="journal article" date="2009" name="PLoS Genet.">
        <title>Sequencing, mapping, and analysis of 27,455 maize full-length cDNAs.</title>
        <authorList>
            <person name="Soderlund C."/>
            <person name="Descour A."/>
            <person name="Kudrna D."/>
            <person name="Bomhoff M."/>
            <person name="Boyd L."/>
            <person name="Currie J."/>
            <person name="Angelova A."/>
            <person name="Collura K."/>
            <person name="Wissotski M."/>
            <person name="Ashley E."/>
            <person name="Morrow D."/>
            <person name="Fernandes J."/>
            <person name="Walbot V."/>
            <person name="Yu Y."/>
        </authorList>
    </citation>
    <scope>NUCLEOTIDE SEQUENCE</scope>
    <source>
        <strain evidence="11">B73</strain>
    </source>
</reference>
<keyword evidence="6" id="KW-1133">Transmembrane helix</keyword>
<dbReference type="InterPro" id="IPR036396">
    <property type="entry name" value="Cyt_P450_sf"/>
</dbReference>
<dbReference type="Pfam" id="PF00067">
    <property type="entry name" value="p450"/>
    <property type="match status" value="1"/>
</dbReference>
<dbReference type="GO" id="GO:0016705">
    <property type="term" value="F:oxidoreductase activity, acting on paired donors, with incorporation or reduction of molecular oxygen"/>
    <property type="evidence" value="ECO:0007669"/>
    <property type="project" value="InterPro"/>
</dbReference>
<dbReference type="PRINTS" id="PR00463">
    <property type="entry name" value="EP450I"/>
</dbReference>
<name>B4FFV5_MAIZE</name>
<dbReference type="EMBL" id="BT035993">
    <property type="protein sequence ID" value="ACF80998.1"/>
    <property type="molecule type" value="mRNA"/>
</dbReference>
<organism evidence="11">
    <name type="scientific">Zea mays</name>
    <name type="common">Maize</name>
    <dbReference type="NCBI Taxonomy" id="4577"/>
    <lineage>
        <taxon>Eukaryota</taxon>
        <taxon>Viridiplantae</taxon>
        <taxon>Streptophyta</taxon>
        <taxon>Embryophyta</taxon>
        <taxon>Tracheophyta</taxon>
        <taxon>Spermatophyta</taxon>
        <taxon>Magnoliopsida</taxon>
        <taxon>Liliopsida</taxon>
        <taxon>Poales</taxon>
        <taxon>Poaceae</taxon>
        <taxon>PACMAD clade</taxon>
        <taxon>Panicoideae</taxon>
        <taxon>Andropogonodae</taxon>
        <taxon>Andropogoneae</taxon>
        <taxon>Tripsacinae</taxon>
        <taxon>Zea</taxon>
    </lineage>
</organism>
<gene>
    <name evidence="12" type="ORF">ZEAMMB73_Zm00001d029390</name>
</gene>
<dbReference type="SUPFAM" id="SSF48264">
    <property type="entry name" value="Cytochrome P450"/>
    <property type="match status" value="1"/>
</dbReference>
<dbReference type="GO" id="GO:0016020">
    <property type="term" value="C:membrane"/>
    <property type="evidence" value="ECO:0007669"/>
    <property type="project" value="UniProtKB-SubCell"/>
</dbReference>
<protein>
    <recommendedName>
        <fullName evidence="13">Cytochrome P450 superfamily protein</fullName>
    </recommendedName>
</protein>
<dbReference type="EMBL" id="CM007647">
    <property type="protein sequence ID" value="ONL98633.1"/>
    <property type="molecule type" value="Genomic_DNA"/>
</dbReference>
<dbReference type="PANTHER" id="PTHR24282">
    <property type="entry name" value="CYTOCHROME P450 FAMILY MEMBER"/>
    <property type="match status" value="1"/>
</dbReference>
<keyword evidence="9" id="KW-0503">Monooxygenase</keyword>
<evidence type="ECO:0000256" key="9">
    <source>
        <dbReference type="ARBA" id="ARBA00023033"/>
    </source>
</evidence>
<dbReference type="InterPro" id="IPR002401">
    <property type="entry name" value="Cyt_P450_E_grp-I"/>
</dbReference>
<comment type="subcellular location">
    <subcellularLocation>
        <location evidence="1">Membrane</location>
    </subcellularLocation>
</comment>
<accession>B4FFV5</accession>
<dbReference type="GO" id="GO:0006629">
    <property type="term" value="P:lipid metabolic process"/>
    <property type="evidence" value="ECO:0007669"/>
    <property type="project" value="UniProtKB-ARBA"/>
</dbReference>
<dbReference type="PRINTS" id="PR00385">
    <property type="entry name" value="P450"/>
</dbReference>
<evidence type="ECO:0000256" key="2">
    <source>
        <dbReference type="ARBA" id="ARBA00010617"/>
    </source>
</evidence>
<dbReference type="GO" id="GO:0005506">
    <property type="term" value="F:iron ion binding"/>
    <property type="evidence" value="ECO:0007669"/>
    <property type="project" value="InterPro"/>
</dbReference>
<evidence type="ECO:0000256" key="4">
    <source>
        <dbReference type="ARBA" id="ARBA00022692"/>
    </source>
</evidence>
<keyword evidence="4" id="KW-0812">Transmembrane</keyword>
<dbReference type="OrthoDB" id="1470350at2759"/>
<dbReference type="InterPro" id="IPR001128">
    <property type="entry name" value="Cyt_P450"/>
</dbReference>
<sequence length="208" mass="23219">MRDDMGMTIEDVIEECKVFYFAGMETTSVLLTWTMVVLSMDPEWQDRAREEVTALFGRDGKPEYDGLSRLKVVTMVLYEVLRLYPPATSVVRQTYKEMEVGGVTYPARRDPGAACAAHPPRPGHLGRRRARVQARQVLRGRVQGLQGPRRVPPVRLGPAHLHRPELRAAGGQDGALHDPPAVRVRARAILRSCAAYRDNLASYARCAA</sequence>
<evidence type="ECO:0000256" key="5">
    <source>
        <dbReference type="ARBA" id="ARBA00022723"/>
    </source>
</evidence>
<evidence type="ECO:0000313" key="12">
    <source>
        <dbReference type="EMBL" id="ONL98633.1"/>
    </source>
</evidence>
<evidence type="ECO:0000256" key="1">
    <source>
        <dbReference type="ARBA" id="ARBA00004370"/>
    </source>
</evidence>